<dbReference type="InterPro" id="IPR022441">
    <property type="entry name" value="Para_beta_helix_rpt-2"/>
</dbReference>
<gene>
    <name evidence="8" type="ORF">UU67_C0027G0003</name>
</gene>
<dbReference type="PANTHER" id="PTHR22913">
    <property type="entry name" value="HYALURONAN SYNTHASE"/>
    <property type="match status" value="1"/>
</dbReference>
<dbReference type="InterPro" id="IPR039448">
    <property type="entry name" value="Beta_helix"/>
</dbReference>
<dbReference type="NCBIfam" id="TIGR03804">
    <property type="entry name" value="para_beta_helix"/>
    <property type="match status" value="2"/>
</dbReference>
<dbReference type="AlphaFoldDB" id="A0A0G0YUE3"/>
<organism evidence="8 9">
    <name type="scientific">Candidatus Daviesbacteria bacterium GW2011_GWB1_41_5</name>
    <dbReference type="NCBI Taxonomy" id="1618429"/>
    <lineage>
        <taxon>Bacteria</taxon>
        <taxon>Candidatus Daviesiibacteriota</taxon>
    </lineage>
</organism>
<evidence type="ECO:0000259" key="7">
    <source>
        <dbReference type="Pfam" id="PF13229"/>
    </source>
</evidence>
<dbReference type="Gene3D" id="3.90.550.10">
    <property type="entry name" value="Spore Coat Polysaccharide Biosynthesis Protein SpsA, Chain A"/>
    <property type="match status" value="1"/>
</dbReference>
<dbReference type="GO" id="GO:0085029">
    <property type="term" value="P:extracellular matrix assembly"/>
    <property type="evidence" value="ECO:0007669"/>
    <property type="project" value="TreeGrafter"/>
</dbReference>
<dbReference type="Pfam" id="PF13641">
    <property type="entry name" value="Glyco_tranf_2_3"/>
    <property type="match status" value="1"/>
</dbReference>
<feature type="transmembrane region" description="Helical" evidence="6">
    <location>
        <begin position="796"/>
        <end position="815"/>
    </location>
</feature>
<keyword evidence="5 6" id="KW-0472">Membrane</keyword>
<dbReference type="EMBL" id="LCBN01000027">
    <property type="protein sequence ID" value="KKS13301.1"/>
    <property type="molecule type" value="Genomic_DNA"/>
</dbReference>
<feature type="transmembrane region" description="Helical" evidence="6">
    <location>
        <begin position="310"/>
        <end position="340"/>
    </location>
</feature>
<accession>A0A0G0YUE3</accession>
<dbReference type="InterPro" id="IPR006626">
    <property type="entry name" value="PbH1"/>
</dbReference>
<dbReference type="SUPFAM" id="SSF51126">
    <property type="entry name" value="Pectin lyase-like"/>
    <property type="match status" value="1"/>
</dbReference>
<dbReference type="PANTHER" id="PTHR22913:SF12">
    <property type="entry name" value="MANNURONAN SYNTHASE"/>
    <property type="match status" value="1"/>
</dbReference>
<keyword evidence="4 8" id="KW-0808">Transferase</keyword>
<dbReference type="GO" id="GO:0030213">
    <property type="term" value="P:hyaluronan biosynthetic process"/>
    <property type="evidence" value="ECO:0007669"/>
    <property type="project" value="TreeGrafter"/>
</dbReference>
<dbReference type="InterPro" id="IPR011050">
    <property type="entry name" value="Pectin_lyase_fold/virulence"/>
</dbReference>
<sequence length="822" mass="93146">MFDFIVNNLDLIKFYMPIGAIGLFRWGLWSIKKLVGLGYHPTKEVKHNSSLSVITAVYNERPDIFKKALNSWEGDEIIAVIDHQDKSSIKVFKEFSDNTYTQTKLIITFVPGKRPSLAMGIKAAKGEIVALVDSDTIWKQDILGRAISPFTDPKVGGVATRQEVYEPSTIQGQLFNIQLSNRYFNEFPFLAKTGNVLTCLSGRTAFYRREAVIPVLDDMVNEKFLGVPCISGDDKALTRLVQEKGWKTKFMQNVVVATPQAPTLLTFFKQQLRWLRNSWRSDLLTLASPWVWRREKILALYMIDRFLQPFIMFLGPIYFAISIYLGHWTVSIILIIWWLLSRSIKILPHLEQHTSDLLIIPVYVITTYITALIKIYALLTLNEQGWITRWDSTRLQKTALIFIFMFMFQTSGISSVKAQEKPDITFDSATNTIEVKGEGTTVNLTAISNVINDKNVLERTGVYEWILKVNLKIFEDVTLELYGFQGGDVNWLKMRSDPAGYAAIESSNGNISIKNVKITSWDGQKNSFDTDFLDGSGRAYISAKNRSSKFVNRMDIVSSEIAYLGFFDETAYGISWKVISEPGKGDTGTLGKGITGKVENSKFHHNYYGMYLWGAGGLVIRNNEIYENYRYGFDAHTQTINTIMEDNFSHDNGWHGIIFADRCTGNTIRRNRSINNKGHGIMLHKRSDNNTIEDNTVSGNDDGIPLFESSSNIIKNNRISGNNVGVRVYGRTLPSANNIFENNTISDSKKYGIYLYDAASENTFRNNQIQNSGDREVYEPNVSNDAVENTNKPNKWIIASTLFGAVFLLAVISRIRAYLNAR</sequence>
<dbReference type="Gene3D" id="2.160.20.10">
    <property type="entry name" value="Single-stranded right-handed beta-helix, Pectin lyase-like"/>
    <property type="match status" value="1"/>
</dbReference>
<name>A0A0G0YUE3_9BACT</name>
<proteinExistence type="predicted"/>
<keyword evidence="6" id="KW-1133">Transmembrane helix</keyword>
<feature type="domain" description="Right handed beta helix" evidence="7">
    <location>
        <begin position="658"/>
        <end position="773"/>
    </location>
</feature>
<evidence type="ECO:0000313" key="9">
    <source>
        <dbReference type="Proteomes" id="UP000034753"/>
    </source>
</evidence>
<keyword evidence="2" id="KW-1003">Cell membrane</keyword>
<evidence type="ECO:0000256" key="6">
    <source>
        <dbReference type="SAM" id="Phobius"/>
    </source>
</evidence>
<feature type="transmembrane region" description="Helical" evidence="6">
    <location>
        <begin position="399"/>
        <end position="416"/>
    </location>
</feature>
<keyword evidence="3" id="KW-0328">Glycosyltransferase</keyword>
<evidence type="ECO:0000256" key="1">
    <source>
        <dbReference type="ARBA" id="ARBA00004236"/>
    </source>
</evidence>
<dbReference type="GO" id="GO:0050501">
    <property type="term" value="F:hyaluronan synthase activity"/>
    <property type="evidence" value="ECO:0007669"/>
    <property type="project" value="TreeGrafter"/>
</dbReference>
<evidence type="ECO:0000313" key="8">
    <source>
        <dbReference type="EMBL" id="KKS13301.1"/>
    </source>
</evidence>
<dbReference type="Proteomes" id="UP000034753">
    <property type="component" value="Unassembled WGS sequence"/>
</dbReference>
<dbReference type="SMART" id="SM00710">
    <property type="entry name" value="PbH1"/>
    <property type="match status" value="8"/>
</dbReference>
<keyword evidence="6" id="KW-0812">Transmembrane</keyword>
<evidence type="ECO:0000256" key="4">
    <source>
        <dbReference type="ARBA" id="ARBA00022679"/>
    </source>
</evidence>
<dbReference type="InterPro" id="IPR012334">
    <property type="entry name" value="Pectin_lyas_fold"/>
</dbReference>
<comment type="subcellular location">
    <subcellularLocation>
        <location evidence="1">Cell membrane</location>
    </subcellularLocation>
</comment>
<evidence type="ECO:0000256" key="5">
    <source>
        <dbReference type="ARBA" id="ARBA00023136"/>
    </source>
</evidence>
<evidence type="ECO:0000256" key="3">
    <source>
        <dbReference type="ARBA" id="ARBA00022676"/>
    </source>
</evidence>
<comment type="caution">
    <text evidence="8">The sequence shown here is derived from an EMBL/GenBank/DDBJ whole genome shotgun (WGS) entry which is preliminary data.</text>
</comment>
<dbReference type="GO" id="GO:0005886">
    <property type="term" value="C:plasma membrane"/>
    <property type="evidence" value="ECO:0007669"/>
    <property type="project" value="UniProtKB-SubCell"/>
</dbReference>
<dbReference type="InterPro" id="IPR029044">
    <property type="entry name" value="Nucleotide-diphossugar_trans"/>
</dbReference>
<dbReference type="SUPFAM" id="SSF53448">
    <property type="entry name" value="Nucleotide-diphospho-sugar transferases"/>
    <property type="match status" value="1"/>
</dbReference>
<evidence type="ECO:0000256" key="2">
    <source>
        <dbReference type="ARBA" id="ARBA00022475"/>
    </source>
</evidence>
<protein>
    <submittedName>
        <fullName evidence="8">Glycosyl transferase family 2</fullName>
    </submittedName>
</protein>
<dbReference type="Pfam" id="PF13229">
    <property type="entry name" value="Beta_helix"/>
    <property type="match status" value="1"/>
</dbReference>
<reference evidence="8 9" key="1">
    <citation type="journal article" date="2015" name="Nature">
        <title>rRNA introns, odd ribosomes, and small enigmatic genomes across a large radiation of phyla.</title>
        <authorList>
            <person name="Brown C.T."/>
            <person name="Hug L.A."/>
            <person name="Thomas B.C."/>
            <person name="Sharon I."/>
            <person name="Castelle C.J."/>
            <person name="Singh A."/>
            <person name="Wilkins M.J."/>
            <person name="Williams K.H."/>
            <person name="Banfield J.F."/>
        </authorList>
    </citation>
    <scope>NUCLEOTIDE SEQUENCE [LARGE SCALE GENOMIC DNA]</scope>
</reference>
<feature type="transmembrane region" description="Helical" evidence="6">
    <location>
        <begin position="360"/>
        <end position="379"/>
    </location>
</feature>